<organism evidence="1 2">
    <name type="scientific">Engystomops pustulosus</name>
    <name type="common">Tungara frog</name>
    <name type="synonym">Physalaemus pustulosus</name>
    <dbReference type="NCBI Taxonomy" id="76066"/>
    <lineage>
        <taxon>Eukaryota</taxon>
        <taxon>Metazoa</taxon>
        <taxon>Chordata</taxon>
        <taxon>Craniata</taxon>
        <taxon>Vertebrata</taxon>
        <taxon>Euteleostomi</taxon>
        <taxon>Amphibia</taxon>
        <taxon>Batrachia</taxon>
        <taxon>Anura</taxon>
        <taxon>Neobatrachia</taxon>
        <taxon>Hyloidea</taxon>
        <taxon>Leptodactylidae</taxon>
        <taxon>Leiuperinae</taxon>
        <taxon>Engystomops</taxon>
    </lineage>
</organism>
<dbReference type="EMBL" id="WNYA01000004">
    <property type="protein sequence ID" value="KAG8579687.1"/>
    <property type="molecule type" value="Genomic_DNA"/>
</dbReference>
<dbReference type="AlphaFoldDB" id="A0AAV7C3Z1"/>
<protein>
    <submittedName>
        <fullName evidence="1">Uncharacterized protein</fullName>
    </submittedName>
</protein>
<sequence>MLSVSWATPRVDFKTLGPPLKWALRLIGHFPGQAVLCLGHPLIMLSDFWVIPRMCCQTFGSSPEWTVRLLGKPKSGLLDSLASPRADCQTAEPPLDRPVKLQATPRAGCQTPWSPTVLHV</sequence>
<evidence type="ECO:0000313" key="2">
    <source>
        <dbReference type="Proteomes" id="UP000824782"/>
    </source>
</evidence>
<keyword evidence="2" id="KW-1185">Reference proteome</keyword>
<gene>
    <name evidence="1" type="ORF">GDO81_011007</name>
</gene>
<accession>A0AAV7C3Z1</accession>
<comment type="caution">
    <text evidence="1">The sequence shown here is derived from an EMBL/GenBank/DDBJ whole genome shotgun (WGS) entry which is preliminary data.</text>
</comment>
<reference evidence="1" key="1">
    <citation type="thesis" date="2020" institute="ProQuest LLC" country="789 East Eisenhower Parkway, Ann Arbor, MI, USA">
        <title>Comparative Genomics and Chromosome Evolution.</title>
        <authorList>
            <person name="Mudd A.B."/>
        </authorList>
    </citation>
    <scope>NUCLEOTIDE SEQUENCE</scope>
    <source>
        <strain evidence="1">237g6f4</strain>
        <tissue evidence="1">Blood</tissue>
    </source>
</reference>
<evidence type="ECO:0000313" key="1">
    <source>
        <dbReference type="EMBL" id="KAG8579687.1"/>
    </source>
</evidence>
<dbReference type="Proteomes" id="UP000824782">
    <property type="component" value="Unassembled WGS sequence"/>
</dbReference>
<proteinExistence type="predicted"/>
<name>A0AAV7C3Z1_ENGPU</name>